<evidence type="ECO:0000256" key="2">
    <source>
        <dbReference type="ARBA" id="ARBA00012705"/>
    </source>
</evidence>
<name>A0AAW6T6X6_9MICO</name>
<evidence type="ECO:0000313" key="10">
    <source>
        <dbReference type="EMBL" id="MDI2097392.1"/>
    </source>
</evidence>
<dbReference type="PANTHER" id="PTHR18919">
    <property type="entry name" value="ACETYL-COA C-ACYLTRANSFERASE"/>
    <property type="match status" value="1"/>
</dbReference>
<dbReference type="SUPFAM" id="SSF53901">
    <property type="entry name" value="Thiolase-like"/>
    <property type="match status" value="2"/>
</dbReference>
<comment type="similarity">
    <text evidence="1 7">Belongs to the thiolase-like superfamily. Thiolase family.</text>
</comment>
<dbReference type="GO" id="GO:0003985">
    <property type="term" value="F:acetyl-CoA C-acetyltransferase activity"/>
    <property type="evidence" value="ECO:0007669"/>
    <property type="project" value="UniProtKB-EC"/>
</dbReference>
<feature type="active site" description="Proton acceptor" evidence="6">
    <location>
        <position position="367"/>
    </location>
</feature>
<evidence type="ECO:0000256" key="6">
    <source>
        <dbReference type="PIRSR" id="PIRSR000429-1"/>
    </source>
</evidence>
<organism evidence="10 11">
    <name type="scientific">Ruicaihuangia caeni</name>
    <dbReference type="NCBI Taxonomy" id="3042517"/>
    <lineage>
        <taxon>Bacteria</taxon>
        <taxon>Bacillati</taxon>
        <taxon>Actinomycetota</taxon>
        <taxon>Actinomycetes</taxon>
        <taxon>Micrococcales</taxon>
        <taxon>Microbacteriaceae</taxon>
        <taxon>Ruicaihuangia</taxon>
    </lineage>
</organism>
<dbReference type="EMBL" id="JASATX010000001">
    <property type="protein sequence ID" value="MDI2097392.1"/>
    <property type="molecule type" value="Genomic_DNA"/>
</dbReference>
<evidence type="ECO:0000259" key="9">
    <source>
        <dbReference type="Pfam" id="PF02803"/>
    </source>
</evidence>
<evidence type="ECO:0000259" key="8">
    <source>
        <dbReference type="Pfam" id="PF00108"/>
    </source>
</evidence>
<feature type="active site" description="Proton acceptor" evidence="6">
    <location>
        <position position="337"/>
    </location>
</feature>
<dbReference type="Pfam" id="PF00108">
    <property type="entry name" value="Thiolase_N"/>
    <property type="match status" value="1"/>
</dbReference>
<evidence type="ECO:0000256" key="5">
    <source>
        <dbReference type="ARBA" id="ARBA00040529"/>
    </source>
</evidence>
<feature type="domain" description="Thiolase N-terminal" evidence="8">
    <location>
        <begin position="5"/>
        <end position="250"/>
    </location>
</feature>
<sequence>MRPPVIVSAARTPIGKLNGALAGVSARRLGAAAAAEALSRAGDASVDSVLIGSVLQAAGGQNPARSIAFDAGVSLQVPAITLNDVCLAGASAVRLASMAIRLGESQAALVGGADSMTRAPHAVRLRGAVKAGDVDLVDLMVHDGLTCAISGDGMGVIAETANTALGIGRAEQDAFALRSHRRAAQARQEGRFADEIVPVDSVGDDEGIRSDTDLQRLGSLRSVFAEGGSITAGNASQLSDGASMGVLANADYAASLGLEPIVQVVASSVVAGPDVSLHLKPARAAEKVLAAAGLSVADIGLWEVNEAYAGVVIATQRDLGLDEETVNVNGGAIALGHPLGGSAFRLIMSLALQMRRDAVEFGVATLCGGGGQGEAVLLRFAGR</sequence>
<dbReference type="Proteomes" id="UP001321506">
    <property type="component" value="Unassembled WGS sequence"/>
</dbReference>
<dbReference type="CDD" id="cd00751">
    <property type="entry name" value="thiolase"/>
    <property type="match status" value="1"/>
</dbReference>
<dbReference type="Gene3D" id="3.40.47.10">
    <property type="match status" value="1"/>
</dbReference>
<dbReference type="EC" id="2.3.1.9" evidence="2"/>
<dbReference type="InterPro" id="IPR002155">
    <property type="entry name" value="Thiolase"/>
</dbReference>
<proteinExistence type="inferred from homology"/>
<dbReference type="PANTHER" id="PTHR18919:SF107">
    <property type="entry name" value="ACETYL-COA ACETYLTRANSFERASE, CYTOSOLIC"/>
    <property type="match status" value="1"/>
</dbReference>
<dbReference type="InterPro" id="IPR020616">
    <property type="entry name" value="Thiolase_N"/>
</dbReference>
<dbReference type="PIRSF" id="PIRSF000429">
    <property type="entry name" value="Ac-CoA_Ac_transf"/>
    <property type="match status" value="1"/>
</dbReference>
<reference evidence="10 11" key="1">
    <citation type="submission" date="2023-04" db="EMBL/GenBank/DDBJ databases">
        <title>Klugiella caeni sp. nov. isolated from the sludge of biochemical tank.</title>
        <authorList>
            <person name="Geng K."/>
        </authorList>
    </citation>
    <scope>NUCLEOTIDE SEQUENCE [LARGE SCALE GENOMIC DNA]</scope>
    <source>
        <strain evidence="10 11">YN-L-19</strain>
    </source>
</reference>
<feature type="domain" description="Thiolase C-terminal" evidence="9">
    <location>
        <begin position="259"/>
        <end position="378"/>
    </location>
</feature>
<gene>
    <name evidence="10" type="ORF">QF206_00215</name>
</gene>
<keyword evidence="4 7" id="KW-0012">Acyltransferase</keyword>
<evidence type="ECO:0000256" key="4">
    <source>
        <dbReference type="ARBA" id="ARBA00023315"/>
    </source>
</evidence>
<dbReference type="InterPro" id="IPR020617">
    <property type="entry name" value="Thiolase_C"/>
</dbReference>
<dbReference type="InterPro" id="IPR020610">
    <property type="entry name" value="Thiolase_AS"/>
</dbReference>
<dbReference type="InterPro" id="IPR016039">
    <property type="entry name" value="Thiolase-like"/>
</dbReference>
<dbReference type="PROSITE" id="PS00099">
    <property type="entry name" value="THIOLASE_3"/>
    <property type="match status" value="1"/>
</dbReference>
<dbReference type="Pfam" id="PF02803">
    <property type="entry name" value="Thiolase_C"/>
    <property type="match status" value="1"/>
</dbReference>
<dbReference type="RefSeq" id="WP_281487190.1">
    <property type="nucleotide sequence ID" value="NZ_JASATX010000001.1"/>
</dbReference>
<protein>
    <recommendedName>
        <fullName evidence="5">Probable acetyl-CoA acetyltransferase</fullName>
        <ecNumber evidence="2">2.3.1.9</ecNumber>
    </recommendedName>
</protein>
<keyword evidence="11" id="KW-1185">Reference proteome</keyword>
<keyword evidence="3 7" id="KW-0808">Transferase</keyword>
<feature type="active site" description="Acyl-thioester intermediate" evidence="6">
    <location>
        <position position="86"/>
    </location>
</feature>
<evidence type="ECO:0000256" key="1">
    <source>
        <dbReference type="ARBA" id="ARBA00010982"/>
    </source>
</evidence>
<comment type="caution">
    <text evidence="10">The sequence shown here is derived from an EMBL/GenBank/DDBJ whole genome shotgun (WGS) entry which is preliminary data.</text>
</comment>
<evidence type="ECO:0000256" key="3">
    <source>
        <dbReference type="ARBA" id="ARBA00022679"/>
    </source>
</evidence>
<accession>A0AAW6T6X6</accession>
<evidence type="ECO:0000313" key="11">
    <source>
        <dbReference type="Proteomes" id="UP001321506"/>
    </source>
</evidence>
<evidence type="ECO:0000256" key="7">
    <source>
        <dbReference type="RuleBase" id="RU003557"/>
    </source>
</evidence>
<dbReference type="AlphaFoldDB" id="A0AAW6T6X6"/>
<dbReference type="NCBIfam" id="TIGR01930">
    <property type="entry name" value="AcCoA-C-Actrans"/>
    <property type="match status" value="1"/>
</dbReference>